<gene>
    <name evidence="3" type="ORF">Scep_030494</name>
</gene>
<protein>
    <recommendedName>
        <fullName evidence="2">Dienelactone hydrolase domain-containing protein</fullName>
    </recommendedName>
</protein>
<dbReference type="Gene3D" id="3.40.50.1820">
    <property type="entry name" value="alpha/beta hydrolase"/>
    <property type="match status" value="1"/>
</dbReference>
<organism evidence="3 4">
    <name type="scientific">Stephania cephalantha</name>
    <dbReference type="NCBI Taxonomy" id="152367"/>
    <lineage>
        <taxon>Eukaryota</taxon>
        <taxon>Viridiplantae</taxon>
        <taxon>Streptophyta</taxon>
        <taxon>Embryophyta</taxon>
        <taxon>Tracheophyta</taxon>
        <taxon>Spermatophyta</taxon>
        <taxon>Magnoliopsida</taxon>
        <taxon>Ranunculales</taxon>
        <taxon>Menispermaceae</taxon>
        <taxon>Menispermoideae</taxon>
        <taxon>Cissampelideae</taxon>
        <taxon>Stephania</taxon>
    </lineage>
</organism>
<dbReference type="PANTHER" id="PTHR17630:SF44">
    <property type="entry name" value="PROTEIN AIM2"/>
    <property type="match status" value="1"/>
</dbReference>
<dbReference type="InterPro" id="IPR029058">
    <property type="entry name" value="AB_hydrolase_fold"/>
</dbReference>
<dbReference type="SUPFAM" id="SSF53474">
    <property type="entry name" value="alpha/beta-Hydrolases"/>
    <property type="match status" value="1"/>
</dbReference>
<evidence type="ECO:0000256" key="1">
    <source>
        <dbReference type="SAM" id="MobiDB-lite"/>
    </source>
</evidence>
<evidence type="ECO:0000313" key="3">
    <source>
        <dbReference type="EMBL" id="KAK9084023.1"/>
    </source>
</evidence>
<keyword evidence="4" id="KW-1185">Reference proteome</keyword>
<name>A0AAP0E7I2_9MAGN</name>
<dbReference type="EMBL" id="JBBNAG010000013">
    <property type="protein sequence ID" value="KAK9084023.1"/>
    <property type="molecule type" value="Genomic_DNA"/>
</dbReference>
<dbReference type="Pfam" id="PF01738">
    <property type="entry name" value="DLH"/>
    <property type="match status" value="1"/>
</dbReference>
<dbReference type="GO" id="GO:0016787">
    <property type="term" value="F:hydrolase activity"/>
    <property type="evidence" value="ECO:0007669"/>
    <property type="project" value="InterPro"/>
</dbReference>
<evidence type="ECO:0000313" key="4">
    <source>
        <dbReference type="Proteomes" id="UP001419268"/>
    </source>
</evidence>
<dbReference type="InterPro" id="IPR002925">
    <property type="entry name" value="Dienelactn_hydro"/>
</dbReference>
<dbReference type="PANTHER" id="PTHR17630">
    <property type="entry name" value="DIENELACTONE HYDROLASE"/>
    <property type="match status" value="1"/>
</dbReference>
<sequence length="236" mass="25740">MSSPQCCDNPPTLSSTSGSGRVEEVGGVKSYVSGSIDSNAAVVLVSDVYVYFHAWKRKLGDKVAAAGFYVVIPDLLYGDPYSTGQEFFSWLPSHSPDKGAEDTKPIISHLKSKGISAIGAAGFCWGAKVVAQLAKTDDIKAVVMLHPSLISLDDIKEVKVPISVLGAEIDQMSPPELVRQFKDVVKPEPQVDLHVKIFDGCVHGWTVRYDVEDATAVKRAEEAHQDMLDWFNKYVK</sequence>
<comment type="caution">
    <text evidence="3">The sequence shown here is derived from an EMBL/GenBank/DDBJ whole genome shotgun (WGS) entry which is preliminary data.</text>
</comment>
<feature type="domain" description="Dienelactone hydrolase" evidence="2">
    <location>
        <begin position="35"/>
        <end position="234"/>
    </location>
</feature>
<feature type="region of interest" description="Disordered" evidence="1">
    <location>
        <begin position="1"/>
        <end position="21"/>
    </location>
</feature>
<evidence type="ECO:0000259" key="2">
    <source>
        <dbReference type="Pfam" id="PF01738"/>
    </source>
</evidence>
<proteinExistence type="predicted"/>
<dbReference type="Proteomes" id="UP001419268">
    <property type="component" value="Unassembled WGS sequence"/>
</dbReference>
<accession>A0AAP0E7I2</accession>
<dbReference type="AlphaFoldDB" id="A0AAP0E7I2"/>
<reference evidence="3 4" key="1">
    <citation type="submission" date="2024-01" db="EMBL/GenBank/DDBJ databases">
        <title>Genome assemblies of Stephania.</title>
        <authorList>
            <person name="Yang L."/>
        </authorList>
    </citation>
    <scope>NUCLEOTIDE SEQUENCE [LARGE SCALE GENOMIC DNA]</scope>
    <source>
        <strain evidence="3">JXDWG</strain>
        <tissue evidence="3">Leaf</tissue>
    </source>
</reference>